<evidence type="ECO:0000313" key="2">
    <source>
        <dbReference type="Proteomes" id="UP000294929"/>
    </source>
</evidence>
<dbReference type="Proteomes" id="UP000294929">
    <property type="component" value="Unassembled WGS sequence"/>
</dbReference>
<accession>A0A4V3AVI7</accession>
<proteinExistence type="predicted"/>
<name>A0A4V3AVI7_MYCMU</name>
<dbReference type="InterPro" id="IPR054221">
    <property type="entry name" value="DUF6941"/>
</dbReference>
<dbReference type="EMBL" id="SDLO01000024">
    <property type="protein sequence ID" value="TDK85563.1"/>
    <property type="molecule type" value="Genomic_DNA"/>
</dbReference>
<evidence type="ECO:0000313" key="1">
    <source>
        <dbReference type="EMBL" id="TDK85563.1"/>
    </source>
</evidence>
<reference evidence="1 2" key="1">
    <citation type="submission" date="2019-01" db="EMBL/GenBank/DDBJ databases">
        <title>High-quality-draft genome sequences of five non-tuberculosis mycobacteriaceae isolated from a nosocomial environment.</title>
        <authorList>
            <person name="Tiago I."/>
            <person name="Alarico S."/>
            <person name="Pereira S.G."/>
            <person name="Coelho C."/>
            <person name="Maranha A."/>
            <person name="Empadinhas N."/>
        </authorList>
    </citation>
    <scope>NUCLEOTIDE SEQUENCE [LARGE SCALE GENOMIC DNA]</scope>
    <source>
        <strain evidence="1 2">24AIII</strain>
    </source>
</reference>
<dbReference type="Pfam" id="PF22091">
    <property type="entry name" value="DUF6941"/>
    <property type="match status" value="1"/>
</dbReference>
<gene>
    <name evidence="1" type="ORF">EUA03_22530</name>
</gene>
<sequence>MSMLNGGVNRIGRPIFPAPLGLTLVAMIELPIDYVSGSEIAIEITITSPDEDEVFGRVEGGVASQIRPGADLRAATAAIVVDISPIAVTKVGLYKVNVRFPGTEEPGSSIYFEVDTGIAPVEVGVEPTPPHDSP</sequence>
<comment type="caution">
    <text evidence="1">The sequence shown here is derived from an EMBL/GenBank/DDBJ whole genome shotgun (WGS) entry which is preliminary data.</text>
</comment>
<protein>
    <submittedName>
        <fullName evidence="1">Uncharacterized protein</fullName>
    </submittedName>
</protein>
<organism evidence="1 2">
    <name type="scientific">Mycolicibacterium mucogenicum</name>
    <name type="common">Mycobacterium mucogenicum</name>
    <dbReference type="NCBI Taxonomy" id="56689"/>
    <lineage>
        <taxon>Bacteria</taxon>
        <taxon>Bacillati</taxon>
        <taxon>Actinomycetota</taxon>
        <taxon>Actinomycetes</taxon>
        <taxon>Mycobacteriales</taxon>
        <taxon>Mycobacteriaceae</taxon>
        <taxon>Mycolicibacterium</taxon>
    </lineage>
</organism>
<dbReference type="AlphaFoldDB" id="A0A4V3AVI7"/>